<feature type="transmembrane region" description="Helical" evidence="5">
    <location>
        <begin position="303"/>
        <end position="324"/>
    </location>
</feature>
<keyword evidence="2 5" id="KW-0812">Transmembrane</keyword>
<evidence type="ECO:0000256" key="1">
    <source>
        <dbReference type="ARBA" id="ARBA00004141"/>
    </source>
</evidence>
<proteinExistence type="predicted"/>
<comment type="subcellular location">
    <subcellularLocation>
        <location evidence="1">Membrane</location>
        <topology evidence="1">Multi-pass membrane protein</topology>
    </subcellularLocation>
</comment>
<dbReference type="GO" id="GO:0016020">
    <property type="term" value="C:membrane"/>
    <property type="evidence" value="ECO:0007669"/>
    <property type="project" value="UniProtKB-SubCell"/>
</dbReference>
<feature type="transmembrane region" description="Helical" evidence="5">
    <location>
        <begin position="395"/>
        <end position="414"/>
    </location>
</feature>
<protein>
    <recommendedName>
        <fullName evidence="8">Transmembrane protein</fullName>
    </recommendedName>
</protein>
<evidence type="ECO:0000256" key="4">
    <source>
        <dbReference type="ARBA" id="ARBA00023136"/>
    </source>
</evidence>
<evidence type="ECO:0000256" key="5">
    <source>
        <dbReference type="SAM" id="Phobius"/>
    </source>
</evidence>
<dbReference type="GO" id="GO:0005737">
    <property type="term" value="C:cytoplasm"/>
    <property type="evidence" value="ECO:0007669"/>
    <property type="project" value="GOC"/>
</dbReference>
<evidence type="ECO:0000256" key="3">
    <source>
        <dbReference type="ARBA" id="ARBA00022989"/>
    </source>
</evidence>
<keyword evidence="3 5" id="KW-1133">Transmembrane helix</keyword>
<evidence type="ECO:0000313" key="7">
    <source>
        <dbReference type="Proteomes" id="UP000319731"/>
    </source>
</evidence>
<evidence type="ECO:0000256" key="2">
    <source>
        <dbReference type="ARBA" id="ARBA00022692"/>
    </source>
</evidence>
<keyword evidence="7" id="KW-1185">Reference proteome</keyword>
<keyword evidence="4 5" id="KW-0472">Membrane</keyword>
<dbReference type="EMBL" id="QEAO01000048">
    <property type="protein sequence ID" value="TPX31256.1"/>
    <property type="molecule type" value="Genomic_DNA"/>
</dbReference>
<dbReference type="GO" id="GO:0006888">
    <property type="term" value="P:endoplasmic reticulum to Golgi vesicle-mediated transport"/>
    <property type="evidence" value="ECO:0007669"/>
    <property type="project" value="InterPro"/>
</dbReference>
<feature type="transmembrane region" description="Helical" evidence="5">
    <location>
        <begin position="344"/>
        <end position="362"/>
    </location>
</feature>
<dbReference type="AlphaFoldDB" id="A0A507BZT4"/>
<feature type="transmembrane region" description="Helical" evidence="5">
    <location>
        <begin position="421"/>
        <end position="441"/>
    </location>
</feature>
<name>A0A507BZT4_9FUNG</name>
<dbReference type="InterPro" id="IPR007277">
    <property type="entry name" value="Svp26/Tex261"/>
</dbReference>
<feature type="transmembrane region" description="Helical" evidence="5">
    <location>
        <begin position="55"/>
        <end position="80"/>
    </location>
</feature>
<sequence>MVHDGHCGGSNHGGRRIHHKVPLSDAPQIAFGCHGPLGSHPSLHSRYWSLQNPTVLLPITITQSLVILAPVVNAAMNYVLASRIIAHAGSHFGFISANRIVIFFVSSDILTFLIQCGGAALFLSGSTSSSDLGRNILLGGLALQVPSFGLFMASMFVFDYRTRKQLSRPLRKQWEPLLWALYISSLCIMIRSVFRVVEFSQGKNGYISAHEIYFYIFDTILMYIATVALIIVHPGRYLGVIGQTKRDAIIASEEGTDSALSNPVTMVDLGKATDDHVPKKVAEGSQRQNTLTRRDHENNMISVLKFLVYIGGALGFCFLILSLASGLYLLAEWVEEYTVQAKKVIRWTSYIVIATHLLLFLDNLPWWRLIYSFGCQLWYLQLLPSFPIIELTNPVFLGVCGMVVINHFIWFWYFTQKYHPFSQIATFFGLCVWLVPFLYFISLSANDYTLPAFDQSSASRYGENGSQTSRKRSLVKTIVNFFLRRDDSGGLPPTSGHQSLRDSKAL</sequence>
<dbReference type="Pfam" id="PF04148">
    <property type="entry name" value="Erv26"/>
    <property type="match status" value="1"/>
</dbReference>
<feature type="transmembrane region" description="Helical" evidence="5">
    <location>
        <begin position="136"/>
        <end position="158"/>
    </location>
</feature>
<dbReference type="PANTHER" id="PTHR31465:SF1">
    <property type="entry name" value="PROTEIN RTA1-RELATED"/>
    <property type="match status" value="1"/>
</dbReference>
<dbReference type="Proteomes" id="UP000319731">
    <property type="component" value="Unassembled WGS sequence"/>
</dbReference>
<dbReference type="OrthoDB" id="28257at2759"/>
<comment type="caution">
    <text evidence="6">The sequence shown here is derived from an EMBL/GenBank/DDBJ whole genome shotgun (WGS) entry which is preliminary data.</text>
</comment>
<dbReference type="InterPro" id="IPR007568">
    <property type="entry name" value="RTA1"/>
</dbReference>
<dbReference type="GO" id="GO:0097020">
    <property type="term" value="F:COPII receptor activity"/>
    <property type="evidence" value="ECO:0007669"/>
    <property type="project" value="InterPro"/>
</dbReference>
<dbReference type="GeneID" id="42006599"/>
<evidence type="ECO:0008006" key="8">
    <source>
        <dbReference type="Google" id="ProtNLM"/>
    </source>
</evidence>
<dbReference type="RefSeq" id="XP_031022728.1">
    <property type="nucleotide sequence ID" value="XM_031171302.1"/>
</dbReference>
<dbReference type="PANTHER" id="PTHR31465">
    <property type="entry name" value="PROTEIN RTA1-RELATED"/>
    <property type="match status" value="1"/>
</dbReference>
<feature type="transmembrane region" description="Helical" evidence="5">
    <location>
        <begin position="212"/>
        <end position="232"/>
    </location>
</feature>
<dbReference type="Pfam" id="PF04479">
    <property type="entry name" value="RTA1"/>
    <property type="match status" value="1"/>
</dbReference>
<accession>A0A507BZT4</accession>
<gene>
    <name evidence="6" type="ORF">SmJEL517_g05376</name>
</gene>
<organism evidence="6 7">
    <name type="scientific">Synchytrium microbalum</name>
    <dbReference type="NCBI Taxonomy" id="1806994"/>
    <lineage>
        <taxon>Eukaryota</taxon>
        <taxon>Fungi</taxon>
        <taxon>Fungi incertae sedis</taxon>
        <taxon>Chytridiomycota</taxon>
        <taxon>Chytridiomycota incertae sedis</taxon>
        <taxon>Chytridiomycetes</taxon>
        <taxon>Synchytriales</taxon>
        <taxon>Synchytriaceae</taxon>
        <taxon>Synchytrium</taxon>
    </lineage>
</organism>
<feature type="transmembrane region" description="Helical" evidence="5">
    <location>
        <begin position="100"/>
        <end position="124"/>
    </location>
</feature>
<feature type="transmembrane region" description="Helical" evidence="5">
    <location>
        <begin position="179"/>
        <end position="197"/>
    </location>
</feature>
<evidence type="ECO:0000313" key="6">
    <source>
        <dbReference type="EMBL" id="TPX31256.1"/>
    </source>
</evidence>
<reference evidence="6 7" key="1">
    <citation type="journal article" date="2019" name="Sci. Rep.">
        <title>Comparative genomics of chytrid fungi reveal insights into the obligate biotrophic and pathogenic lifestyle of Synchytrium endobioticum.</title>
        <authorList>
            <person name="van de Vossenberg B.T.L.H."/>
            <person name="Warris S."/>
            <person name="Nguyen H.D.T."/>
            <person name="van Gent-Pelzer M.P.E."/>
            <person name="Joly D.L."/>
            <person name="van de Geest H.C."/>
            <person name="Bonants P.J.M."/>
            <person name="Smith D.S."/>
            <person name="Levesque C.A."/>
            <person name="van der Lee T.A.J."/>
        </authorList>
    </citation>
    <scope>NUCLEOTIDE SEQUENCE [LARGE SCALE GENOMIC DNA]</scope>
    <source>
        <strain evidence="6 7">JEL517</strain>
    </source>
</reference>